<dbReference type="PANTHER" id="PTHR11552">
    <property type="entry name" value="GLUCOSE-METHANOL-CHOLINE GMC OXIDOREDUCTASE"/>
    <property type="match status" value="1"/>
</dbReference>
<dbReference type="InterPro" id="IPR000172">
    <property type="entry name" value="GMC_OxRdtase_N"/>
</dbReference>
<accession>A0A1B0DML7</accession>
<dbReference type="SUPFAM" id="SSF51905">
    <property type="entry name" value="FAD/NAD(P)-binding domain"/>
    <property type="match status" value="9"/>
</dbReference>
<dbReference type="PANTHER" id="PTHR11552:SF147">
    <property type="entry name" value="CHOLINE DEHYDROGENASE, MITOCHONDRIAL"/>
    <property type="match status" value="1"/>
</dbReference>
<dbReference type="EMBL" id="AJVK01016889">
    <property type="status" value="NOT_ANNOTATED_CDS"/>
    <property type="molecule type" value="Genomic_DNA"/>
</dbReference>
<comment type="similarity">
    <text evidence="2 5">Belongs to the GMC oxidoreductase family.</text>
</comment>
<keyword evidence="4 5" id="KW-0274">FAD</keyword>
<comment type="cofactor">
    <cofactor evidence="1">
        <name>FAD</name>
        <dbReference type="ChEBI" id="CHEBI:57692"/>
    </cofactor>
</comment>
<evidence type="ECO:0000256" key="1">
    <source>
        <dbReference type="ARBA" id="ARBA00001974"/>
    </source>
</evidence>
<evidence type="ECO:0000313" key="8">
    <source>
        <dbReference type="EnsemblMetazoa" id="PPAI009609-PA"/>
    </source>
</evidence>
<evidence type="ECO:0000256" key="5">
    <source>
        <dbReference type="RuleBase" id="RU003968"/>
    </source>
</evidence>
<keyword evidence="3 5" id="KW-0285">Flavoprotein</keyword>
<dbReference type="PROSITE" id="PS00624">
    <property type="entry name" value="GMC_OXRED_2"/>
    <property type="match status" value="2"/>
</dbReference>
<dbReference type="InterPro" id="IPR007867">
    <property type="entry name" value="GMC_OxRtase_C"/>
</dbReference>
<sequence length="2760" mass="310226">MECFTSPCANLSTGVVNQYLTLMLNYLSIAQCSLSSPEIWPADYGNIAIHRGFEEYDFIIVGAGSAGCVLANRLSENLNWKILLLEAGGDPPIESLIPRLLLDLRRTKYDWEYYIEPSDKYSIYTSIWPRGKMLGGSSSMNGMLYVRGNEDDYDNWENLGNPTWGWDNVLEYFKKSESNQNPEIANDYGGHYHSQNGLLNVELFKDNQTINFDIIKAAQELGFKFVEDINGKEHIGFTFSQGTVRSGVRESTAKAFLVPAKDRPNLHVVKNAHVLNLEIDNNGIVSGVRMNLRGQKELKAYARKEVILSAGSINSPQILMLSGIGPESHLQEMGIPLIRNLQVGKNLQDHPGVIFLVKLDESTAETQSQSDFVQTFFSYLTQHTGAFATIGTLQTLGYVNVQDPFAKYPDFQYYHIFFQKGQVDNIITTFRGMGYVQSVIDAAVAEIRKANVFVVFLSILNQESKGEILLRSAEPTEKPRIIPNYLSDYSDVKAFIKAIRLYLKFLNTGTYKTHQAELVTFPIPECDSLNFNSDEYWECYCRYIITTVYHPTGTNKMGPDDDPDAVVDYKLRVKGTTGLRVIDASIMPRIPRGNTNAPTIMIGEKGADFIKKDWSNIPELNPNSDPDAVVDYRLRVKGTTGLRVIDAGIMPVIPRVELFKNNATMNMDIVQAAQELGFKFVEDINAKEHIGVTFSQGTVRSGVRESTGKAFLVPAKNRSNLHVVKNAHVLNLEIDNNGVVSGVRMNLRGQMELKAYARKEVILRFGVYDFIIVGAGSAGSVVANRLSENSNWKVLLLEAGDDPPIESLIPALLVDLYETKYDWKYYIEPSEKYSIYSGYWPRGKMLGGSSSMNGMLYVRGTEDDYDNWEALGNPTWGFKDVLDLSTGAVNTYLSLLVNFLCVSQCSLSPPEMWPADYGDIATKRGFEEYDFIIVGAGSAGCVLANRLSQNPNWNILLLEAGEDPPIESMEIKRITIIGKDWVTQLGDGQVLPYFKKSEGNRDFEIENPFDTQSDGLLSVELFNSSNPFSLEIIKAAYELGFKFVQDINANQHIGFTLSQGTAKSGVRESAATGFLITAIYRLNLHDHPYVPLFFKMDKSSAITVTIQYFVQSYFLYLTQHAGIFANIGTLEVIGYVNTRDPLGRYPDFQYYHIGFQEGQSQDITLLLQNLGYNDIVVTIAVNTSNEGNLIMLPIALLNEDSRRQILLRSSNPVIKPKIYANYLQENADVESFIRAIHPFYSVLDHRLRVKGTKGLRVIDDSIMPGTLKSGVRESTATAFLVPAMNRPNLHVVKYAHVLDLVIDSNAVVSGVRMNLRGEQEIKAYARKEVILSAGVINSPQILMLSGIGPAAHLQEMELPVLKNLQVGKNLQDHPTVPIFFKSKGEPVNPSDLLRAFFQYLATHTGYFSHLGTLHTFGYVNVHDPFAKYPDFQYCHVAFQRGQVDGIMTFFRTVGYVEALVEAAGTAVQNSNILVIPIAYLTEKSRGEILLKSAEPTEKPRIIANYLSEYSDVVAFLKAIRLYLQFLNTQSFRSEEFELMVIPIPECDMLIFNSDEYWECYCRYMITTIYHPVGTCKMAPDYDPDAVVDYRLRVKGIKGLRVIDASIMPIVPRGNTNAPTIMIGEKGADMIKEDYGFEEYDFIIVGAGSAGCVLANRLSENPNWKILLLEAGGDPPIESAIPRLFFTLQRTKYDWQYYVDPSANYSLYFANGDYWPRGKMLGGTSSINGMAYIPRLFFTLLRTQYDWQYYVEPAANYSIYSVHGDYWPRGKTLGGTSSINAMAYVRGNDDDYNNWERLGNPTWGWDNVLQYFKKSEANQNPEIADAFGGYYHSKDGLLSVELYNSDEPINQLIVNAAEELGFKFVLDINAKKNTGFTFSQGTLKSGVRESTATAFLVPAMNRPNLHVVKYAHVLDLVIDSNAVVSGVRMNLRGEQEIKAYARKEVILSAGVINSPQILMLSGIGPAAHLQDMEIPVIRNLQPRIIANYLSEYSDVVAFIKAIRLYLQFLNTQSFRLEEFELMVIPIPECDILIFNSDEYWVCYCRYMVTTLFHSVGTCKMAPDSDPGSVVDYRLRVKGTKGLRVIDASVMPVVPRGNTNAPTIMIGEKGHFPFIAKSKYDWEYYSEPSDKYSIFTGYWPRGKMLGGSSSMNGMLYVRGTESDYDNWEALGNPTWGFKDVLQYFKKSEDNHNPEIANAFRNYYHSTDGPLSVELFKNNATMNMDIVRAAQEMGFKFVEDINAKEHIGVTFLQGTVRSGVRESTGKAFLVPAKNRSNLHVVKNAHVLNLEIDNNGVVSGVRINLRGQMELNAYARKEVILSAGSINSPQILMLSGIGPKSHLQAMGLPVVKDLPVGKKLQDHPAVPLFFTFKSPGNFSSDETIEDFITYLTGRDGELSTTGLLQTLLNANVNDSSSNDPDFQYFHVAFSKKGDVDKINAILNLLGLNDNIINIVSKELSRSAALFVDMTHLSEKSRGEILLRSIEPTDKPRIIPNYLAEPSDLEDFIKAIRLYLSILQTKAFRNLEAQFYAIPIPECDILVFESDEYWKCYCRYMITTLFHPVGTTKMGPDSDYDAVVDYRLRVKGTTGLRVIDASIMPVIPRGNTNAPTIMIGEKGADFIKKDWSFQNQTKYDWEYYIEPSDKYSVFMGYWPRGKMLGGSSSMNGMLYVRGTESDYDNWEALGNPTWGFKDVLQYFKKSEANHNPEIANAFRNYYHSTDGPMSVELFKNNDSYTRYNSIIVNLKIKDMSIFNDMQIPLTLSL</sequence>
<reference evidence="8" key="1">
    <citation type="submission" date="2022-08" db="UniProtKB">
        <authorList>
            <consortium name="EnsemblMetazoa"/>
        </authorList>
    </citation>
    <scope>IDENTIFICATION</scope>
    <source>
        <strain evidence="8">Israel</strain>
    </source>
</reference>
<dbReference type="VEuPathDB" id="VectorBase:PPAPM1_011772"/>
<dbReference type="Gene3D" id="3.50.50.60">
    <property type="entry name" value="FAD/NAD(P)-binding domain"/>
    <property type="match status" value="11"/>
</dbReference>
<dbReference type="VEuPathDB" id="VectorBase:PPAPM1_007643"/>
<evidence type="ECO:0000259" key="7">
    <source>
        <dbReference type="PROSITE" id="PS00624"/>
    </source>
</evidence>
<dbReference type="VEuPathDB" id="VectorBase:PPAPM1_004163"/>
<evidence type="ECO:0000259" key="6">
    <source>
        <dbReference type="PROSITE" id="PS00623"/>
    </source>
</evidence>
<dbReference type="VEuPathDB" id="VectorBase:PPAI009609"/>
<evidence type="ECO:0000256" key="2">
    <source>
        <dbReference type="ARBA" id="ARBA00010790"/>
    </source>
</evidence>
<name>A0A1B0DML7_PHLPP</name>
<dbReference type="InterPro" id="IPR036188">
    <property type="entry name" value="FAD/NAD-bd_sf"/>
</dbReference>
<dbReference type="Pfam" id="PF00732">
    <property type="entry name" value="GMC_oxred_N"/>
    <property type="match status" value="7"/>
</dbReference>
<organism evidence="8 9">
    <name type="scientific">Phlebotomus papatasi</name>
    <name type="common">Sandfly</name>
    <dbReference type="NCBI Taxonomy" id="29031"/>
    <lineage>
        <taxon>Eukaryota</taxon>
        <taxon>Metazoa</taxon>
        <taxon>Ecdysozoa</taxon>
        <taxon>Arthropoda</taxon>
        <taxon>Hexapoda</taxon>
        <taxon>Insecta</taxon>
        <taxon>Pterygota</taxon>
        <taxon>Neoptera</taxon>
        <taxon>Endopterygota</taxon>
        <taxon>Diptera</taxon>
        <taxon>Nematocera</taxon>
        <taxon>Psychodoidea</taxon>
        <taxon>Psychodidae</taxon>
        <taxon>Phlebotomus</taxon>
        <taxon>Phlebotomus</taxon>
    </lineage>
</organism>
<dbReference type="VEuPathDB" id="VectorBase:PPAPM1_009290"/>
<dbReference type="EMBL" id="AJVK01016887">
    <property type="status" value="NOT_ANNOTATED_CDS"/>
    <property type="molecule type" value="Genomic_DNA"/>
</dbReference>
<feature type="domain" description="Glucose-methanol-choline oxidoreductase N-terminal" evidence="7">
    <location>
        <begin position="311"/>
        <end position="325"/>
    </location>
</feature>
<dbReference type="VEuPathDB" id="VectorBase:PPAPM1_010022"/>
<dbReference type="GO" id="GO:0016614">
    <property type="term" value="F:oxidoreductase activity, acting on CH-OH group of donors"/>
    <property type="evidence" value="ECO:0007669"/>
    <property type="project" value="InterPro"/>
</dbReference>
<feature type="domain" description="Glucose-methanol-choline oxidoreductase N-terminal" evidence="6">
    <location>
        <begin position="1769"/>
        <end position="1792"/>
    </location>
</feature>
<feature type="domain" description="Glucose-methanol-choline oxidoreductase N-terminal" evidence="6">
    <location>
        <begin position="843"/>
        <end position="866"/>
    </location>
</feature>
<dbReference type="EnsemblMetazoa" id="PPAI009609-RA">
    <property type="protein sequence ID" value="PPAI009609-PA"/>
    <property type="gene ID" value="PPAI009609"/>
</dbReference>
<dbReference type="SUPFAM" id="SSF54373">
    <property type="entry name" value="FAD-linked reductases, C-terminal domain"/>
    <property type="match status" value="5"/>
</dbReference>
<evidence type="ECO:0000256" key="4">
    <source>
        <dbReference type="ARBA" id="ARBA00022827"/>
    </source>
</evidence>
<keyword evidence="9" id="KW-1185">Reference proteome</keyword>
<dbReference type="PROSITE" id="PS00623">
    <property type="entry name" value="GMC_OXRED_1"/>
    <property type="match status" value="5"/>
</dbReference>
<protein>
    <recommendedName>
        <fullName evidence="6 7">Glucose-methanol-choline oxidoreductase N-terminal domain-containing protein</fullName>
    </recommendedName>
</protein>
<evidence type="ECO:0000313" key="9">
    <source>
        <dbReference type="Proteomes" id="UP000092462"/>
    </source>
</evidence>
<dbReference type="VEuPathDB" id="VectorBase:PPAPM1_011630"/>
<feature type="domain" description="Glucose-methanol-choline oxidoreductase N-terminal" evidence="6">
    <location>
        <begin position="2140"/>
        <end position="2163"/>
    </location>
</feature>
<dbReference type="EMBL" id="AJVK01016888">
    <property type="status" value="NOT_ANNOTATED_CDS"/>
    <property type="molecule type" value="Genomic_DNA"/>
</dbReference>
<dbReference type="GO" id="GO:0050660">
    <property type="term" value="F:flavin adenine dinucleotide binding"/>
    <property type="evidence" value="ECO:0007669"/>
    <property type="project" value="InterPro"/>
</dbReference>
<feature type="domain" description="Glucose-methanol-choline oxidoreductase N-terminal" evidence="6">
    <location>
        <begin position="131"/>
        <end position="154"/>
    </location>
</feature>
<dbReference type="VEuPathDB" id="VectorBase:PPAPM1_000848"/>
<dbReference type="Proteomes" id="UP000092462">
    <property type="component" value="Unassembled WGS sequence"/>
</dbReference>
<dbReference type="Gene3D" id="3.30.560.10">
    <property type="entry name" value="Glucose Oxidase, domain 3"/>
    <property type="match status" value="3"/>
</dbReference>
<evidence type="ECO:0000256" key="3">
    <source>
        <dbReference type="ARBA" id="ARBA00022630"/>
    </source>
</evidence>
<feature type="domain" description="Glucose-methanol-choline oxidoreductase N-terminal" evidence="6">
    <location>
        <begin position="2652"/>
        <end position="2675"/>
    </location>
</feature>
<dbReference type="Pfam" id="PF05199">
    <property type="entry name" value="GMC_oxred_C"/>
    <property type="match status" value="4"/>
</dbReference>
<dbReference type="InterPro" id="IPR012132">
    <property type="entry name" value="GMC_OxRdtase"/>
</dbReference>
<dbReference type="VEuPathDB" id="VectorBase:PPAPM1_009390"/>
<proteinExistence type="inferred from homology"/>
<feature type="domain" description="Glucose-methanol-choline oxidoreductase N-terminal" evidence="7">
    <location>
        <begin position="2320"/>
        <end position="2334"/>
    </location>
</feature>